<organism evidence="2 3">
    <name type="scientific">Sphaerisporangium rubeum</name>
    <dbReference type="NCBI Taxonomy" id="321317"/>
    <lineage>
        <taxon>Bacteria</taxon>
        <taxon>Bacillati</taxon>
        <taxon>Actinomycetota</taxon>
        <taxon>Actinomycetes</taxon>
        <taxon>Streptosporangiales</taxon>
        <taxon>Streptosporangiaceae</taxon>
        <taxon>Sphaerisporangium</taxon>
    </lineage>
</organism>
<keyword evidence="1" id="KW-0812">Transmembrane</keyword>
<feature type="transmembrane region" description="Helical" evidence="1">
    <location>
        <begin position="31"/>
        <end position="52"/>
    </location>
</feature>
<gene>
    <name evidence="2" type="ORF">BJ992_006046</name>
</gene>
<sequence length="55" mass="5960">MKSISNGIGAGFISYVLIKAVKGKAREVHPLLWVVAILFVIYFAIGPLKILFGLS</sequence>
<accession>A0A7X0M9F9</accession>
<dbReference type="RefSeq" id="WP_281390494.1">
    <property type="nucleotide sequence ID" value="NZ_BAAALO010000010.1"/>
</dbReference>
<evidence type="ECO:0000313" key="3">
    <source>
        <dbReference type="Proteomes" id="UP000555564"/>
    </source>
</evidence>
<proteinExistence type="predicted"/>
<dbReference type="AlphaFoldDB" id="A0A7X0M9F9"/>
<keyword evidence="3" id="KW-1185">Reference proteome</keyword>
<reference evidence="2 3" key="1">
    <citation type="submission" date="2020-08" db="EMBL/GenBank/DDBJ databases">
        <title>Sequencing the genomes of 1000 actinobacteria strains.</title>
        <authorList>
            <person name="Klenk H.-P."/>
        </authorList>
    </citation>
    <scope>NUCLEOTIDE SEQUENCE [LARGE SCALE GENOMIC DNA]</scope>
    <source>
        <strain evidence="2 3">DSM 44936</strain>
    </source>
</reference>
<name>A0A7X0M9F9_9ACTN</name>
<evidence type="ECO:0000256" key="1">
    <source>
        <dbReference type="SAM" id="Phobius"/>
    </source>
</evidence>
<dbReference type="Proteomes" id="UP000555564">
    <property type="component" value="Unassembled WGS sequence"/>
</dbReference>
<protein>
    <submittedName>
        <fullName evidence="2">Xanthine/uracil/vitamin C permease (AzgA family)</fullName>
    </submittedName>
</protein>
<dbReference type="EMBL" id="JACHIU010000001">
    <property type="protein sequence ID" value="MBB6476615.1"/>
    <property type="molecule type" value="Genomic_DNA"/>
</dbReference>
<keyword evidence="1" id="KW-0472">Membrane</keyword>
<comment type="caution">
    <text evidence="2">The sequence shown here is derived from an EMBL/GenBank/DDBJ whole genome shotgun (WGS) entry which is preliminary data.</text>
</comment>
<keyword evidence="1" id="KW-1133">Transmembrane helix</keyword>
<evidence type="ECO:0000313" key="2">
    <source>
        <dbReference type="EMBL" id="MBB6476615.1"/>
    </source>
</evidence>